<evidence type="ECO:0000259" key="12">
    <source>
        <dbReference type="PROSITE" id="PS50287"/>
    </source>
</evidence>
<dbReference type="FunFam" id="2.10.25.10:FF:000173">
    <property type="entry name" value="Neurogenic locus notch protein 2"/>
    <property type="match status" value="1"/>
</dbReference>
<dbReference type="PRINTS" id="PR00258">
    <property type="entry name" value="SPERACTRCPTR"/>
</dbReference>
<feature type="chain" id="PRO_5028199800" evidence="9">
    <location>
        <begin position="24"/>
        <end position="1065"/>
    </location>
</feature>
<protein>
    <submittedName>
        <fullName evidence="14">Uncharacterized protein LOC116300545</fullName>
    </submittedName>
</protein>
<feature type="signal peptide" evidence="9">
    <location>
        <begin position="1"/>
        <end position="23"/>
    </location>
</feature>
<dbReference type="InterPro" id="IPR001881">
    <property type="entry name" value="EGF-like_Ca-bd_dom"/>
</dbReference>
<dbReference type="GeneID" id="116300545"/>
<feature type="domain" description="SRCR" evidence="12">
    <location>
        <begin position="965"/>
        <end position="1065"/>
    </location>
</feature>
<feature type="domain" description="EGF-like" evidence="11">
    <location>
        <begin position="683"/>
        <end position="719"/>
    </location>
</feature>
<dbReference type="Pfam" id="PF00754">
    <property type="entry name" value="F5_F8_type_C"/>
    <property type="match status" value="2"/>
</dbReference>
<keyword evidence="13" id="KW-1185">Reference proteome</keyword>
<evidence type="ECO:0000256" key="5">
    <source>
        <dbReference type="ARBA" id="ARBA00023157"/>
    </source>
</evidence>
<dbReference type="CDD" id="cd00057">
    <property type="entry name" value="FA58C"/>
    <property type="match status" value="1"/>
</dbReference>
<evidence type="ECO:0000256" key="3">
    <source>
        <dbReference type="ARBA" id="ARBA00022729"/>
    </source>
</evidence>
<feature type="disulfide bond" evidence="8">
    <location>
        <begin position="990"/>
        <end position="1054"/>
    </location>
</feature>
<feature type="domain" description="SRCR" evidence="12">
    <location>
        <begin position="757"/>
        <end position="857"/>
    </location>
</feature>
<feature type="disulfide bond" evidence="8">
    <location>
        <begin position="931"/>
        <end position="941"/>
    </location>
</feature>
<evidence type="ECO:0000256" key="2">
    <source>
        <dbReference type="ARBA" id="ARBA00022536"/>
    </source>
</evidence>
<dbReference type="AlphaFoldDB" id="A0A6P8IAT3"/>
<evidence type="ECO:0000256" key="4">
    <source>
        <dbReference type="ARBA" id="ARBA00022737"/>
    </source>
</evidence>
<keyword evidence="4" id="KW-0677">Repeat</keyword>
<comment type="caution">
    <text evidence="8">Lacks conserved residue(s) required for the propagation of feature annotation.</text>
</comment>
<feature type="domain" description="SRCR" evidence="12">
    <location>
        <begin position="860"/>
        <end position="962"/>
    </location>
</feature>
<dbReference type="InterPro" id="IPR036772">
    <property type="entry name" value="SRCR-like_dom_sf"/>
</dbReference>
<dbReference type="SMART" id="SM00231">
    <property type="entry name" value="FA58C"/>
    <property type="match status" value="2"/>
</dbReference>
<comment type="similarity">
    <text evidence="1">Belongs to the EGF domain peptide family.</text>
</comment>
<dbReference type="Pfam" id="PF00008">
    <property type="entry name" value="EGF"/>
    <property type="match status" value="2"/>
</dbReference>
<feature type="domain" description="F5/8 type C" evidence="10">
    <location>
        <begin position="322"/>
        <end position="472"/>
    </location>
</feature>
<evidence type="ECO:0000259" key="11">
    <source>
        <dbReference type="PROSITE" id="PS50026"/>
    </source>
</evidence>
<evidence type="ECO:0000256" key="7">
    <source>
        <dbReference type="PROSITE-ProRule" id="PRU00076"/>
    </source>
</evidence>
<evidence type="ECO:0000256" key="1">
    <source>
        <dbReference type="ARBA" id="ARBA00006373"/>
    </source>
</evidence>
<dbReference type="InterPro" id="IPR001190">
    <property type="entry name" value="SRCR"/>
</dbReference>
<sequence>MNTMKGFNKLVLCLMIQLSSVLAIASLNCTLTETTNAGPHYPGNSSVLSLLCVHGKTSNQTAKDLTVTIYLPRVLVYKTYASSKSPSNFVNSTALTIEFQSLEASEKIDVNLTVDIDPFRISRQGYLYKVVIPYEVAYRTNSSTCKEKTTTVAQAALTFYSPKCSGFTALGMESGAIKESQLSASSIKLDSNGHMLSPSLARLKHNTYWTVANYQNSVNNNFIQIDFRKVVAIEEMVTQGSMSEHVTSFRIEHSKDGITWTEYRQDARTKIFKANSPTNQMAEHPLWFPIATRYLRIFPTKWQKEIRFRVEFYGCVKQDILQDDQSLGMEAGQILSNQISSSSNLVGTQSSAGRLNYPGQGWCAATQDELQYLQIDLLTDHVIKAVSVQSGGCTFGSSCPLNTVESFYLANSTDGTIWDMYKENGADKLFLGALQSQPTKHTLIQAITTRLVRFKPKTFRTKICMRTEIYGQDASRANGDELPFFSRSFMLLPDDNILIMCNAENKRMRCFLTRGASRHWLGFPLGVRSLLGYDTVNDTLYAVGMKRSMVFQVRNIRSTNISLKTYFVPRASWEEVKGLVSTIWATEVPSVPITDSSSDQPSETLLKQATNGDTWGASSQGIHYKPSGGATFILAAYWRTRKFDGCLSSPCSNGGTCVRNASSVGKYSCVCKHGWRGSSCNTAIKACESSPCQNNGACIDTVHGFSCNCTDDWTGEFCTIYQNPAWFCEGTWKANTKTCYCDVKDYWGRHCQKAALYRLVNGLNTYEGRVELFYNNQWGTVCDDSWNLNAAKVLCKSLGYPAATAAHGTAYYGQGTGPMILDDVNCLGNETRLGECSMKEPLNSNCAHSEDAGAECIPKYRLANGSKLNEGRFEVFYLGSWGTVCDRGWSNDAGLVACKSLGYSSLISSFLGGHFPRGDNSSQVVFDNVVCTGSEAELSSCKHSGWGISTCSHQRDVGVKCKPGMRLVGGTTAKEGRVEIFYRNKWGTVCDDHWTLTEGNVICRSLGYQHASSVTIQASFGAGTGTIWLDNVHCSGSEASIEECQHQGWGINNCGHTEDAGVVCS</sequence>
<feature type="domain" description="F5/8 type C" evidence="10">
    <location>
        <begin position="164"/>
        <end position="315"/>
    </location>
</feature>
<dbReference type="RefSeq" id="XP_031565288.1">
    <property type="nucleotide sequence ID" value="XM_031709428.1"/>
</dbReference>
<dbReference type="InterPro" id="IPR000742">
    <property type="entry name" value="EGF"/>
</dbReference>
<feature type="disulfide bond" evidence="8">
    <location>
        <begin position="826"/>
        <end position="836"/>
    </location>
</feature>
<dbReference type="SMART" id="SM00202">
    <property type="entry name" value="SR"/>
    <property type="match status" value="3"/>
</dbReference>
<dbReference type="InterPro" id="IPR000421">
    <property type="entry name" value="FA58C"/>
</dbReference>
<dbReference type="PROSITE" id="PS00420">
    <property type="entry name" value="SRCR_1"/>
    <property type="match status" value="2"/>
</dbReference>
<dbReference type="SUPFAM" id="SSF57196">
    <property type="entry name" value="EGF/Laminin"/>
    <property type="match status" value="2"/>
</dbReference>
<feature type="disulfide bond" evidence="8">
    <location>
        <begin position="795"/>
        <end position="856"/>
    </location>
</feature>
<dbReference type="SUPFAM" id="SSF49785">
    <property type="entry name" value="Galactose-binding domain-like"/>
    <property type="match status" value="2"/>
</dbReference>
<keyword evidence="6" id="KW-0325">Glycoprotein</keyword>
<dbReference type="PROSITE" id="PS00022">
    <property type="entry name" value="EGF_1"/>
    <property type="match status" value="2"/>
</dbReference>
<keyword evidence="5 8" id="KW-1015">Disulfide bond</keyword>
<dbReference type="PROSITE" id="PS50022">
    <property type="entry name" value="FA58C_3"/>
    <property type="match status" value="2"/>
</dbReference>
<dbReference type="SMART" id="SM00179">
    <property type="entry name" value="EGF_CA"/>
    <property type="match status" value="2"/>
</dbReference>
<dbReference type="OrthoDB" id="5988742at2759"/>
<feature type="disulfide bond" evidence="8">
    <location>
        <begin position="782"/>
        <end position="846"/>
    </location>
</feature>
<organism evidence="13 14">
    <name type="scientific">Actinia tenebrosa</name>
    <name type="common">Australian red waratah sea anemone</name>
    <dbReference type="NCBI Taxonomy" id="6105"/>
    <lineage>
        <taxon>Eukaryota</taxon>
        <taxon>Metazoa</taxon>
        <taxon>Cnidaria</taxon>
        <taxon>Anthozoa</taxon>
        <taxon>Hexacorallia</taxon>
        <taxon>Actiniaria</taxon>
        <taxon>Actiniidae</taxon>
        <taxon>Actinia</taxon>
    </lineage>
</organism>
<dbReference type="InterPro" id="IPR008979">
    <property type="entry name" value="Galactose-bd-like_sf"/>
</dbReference>
<evidence type="ECO:0000259" key="10">
    <source>
        <dbReference type="PROSITE" id="PS50022"/>
    </source>
</evidence>
<evidence type="ECO:0000256" key="9">
    <source>
        <dbReference type="SAM" id="SignalP"/>
    </source>
</evidence>
<dbReference type="CDD" id="cd00054">
    <property type="entry name" value="EGF_CA"/>
    <property type="match status" value="2"/>
</dbReference>
<dbReference type="PROSITE" id="PS01186">
    <property type="entry name" value="EGF_2"/>
    <property type="match status" value="1"/>
</dbReference>
<dbReference type="PANTHER" id="PTHR47653:SF1">
    <property type="entry name" value="DELETED IN MALIGNANT BRAIN TUMORS 1 PROTEIN"/>
    <property type="match status" value="1"/>
</dbReference>
<dbReference type="Pfam" id="PF00530">
    <property type="entry name" value="SRCR"/>
    <property type="match status" value="3"/>
</dbReference>
<dbReference type="Proteomes" id="UP000515163">
    <property type="component" value="Unplaced"/>
</dbReference>
<dbReference type="GO" id="GO:0005509">
    <property type="term" value="F:calcium ion binding"/>
    <property type="evidence" value="ECO:0007669"/>
    <property type="project" value="InterPro"/>
</dbReference>
<keyword evidence="3 9" id="KW-0732">Signal</keyword>
<dbReference type="FunFam" id="3.10.250.10:FF:000005">
    <property type="entry name" value="Neurotrypsin isoform A"/>
    <property type="match status" value="1"/>
</dbReference>
<dbReference type="Gene3D" id="2.60.120.260">
    <property type="entry name" value="Galactose-binding domain-like"/>
    <property type="match status" value="2"/>
</dbReference>
<dbReference type="FunFam" id="2.10.25.10:FF:000434">
    <property type="entry name" value="Predicted protein"/>
    <property type="match status" value="1"/>
</dbReference>
<dbReference type="GO" id="GO:0016020">
    <property type="term" value="C:membrane"/>
    <property type="evidence" value="ECO:0007669"/>
    <property type="project" value="InterPro"/>
</dbReference>
<dbReference type="PROSITE" id="PS00010">
    <property type="entry name" value="ASX_HYDROXYL"/>
    <property type="match status" value="1"/>
</dbReference>
<dbReference type="SUPFAM" id="SSF56487">
    <property type="entry name" value="SRCR-like"/>
    <property type="match status" value="3"/>
</dbReference>
<dbReference type="GO" id="GO:0045217">
    <property type="term" value="P:cell-cell junction maintenance"/>
    <property type="evidence" value="ECO:0007669"/>
    <property type="project" value="TreeGrafter"/>
</dbReference>
<dbReference type="Gene3D" id="3.10.250.10">
    <property type="entry name" value="SRCR-like domain"/>
    <property type="match status" value="3"/>
</dbReference>
<evidence type="ECO:0000313" key="13">
    <source>
        <dbReference type="Proteomes" id="UP000515163"/>
    </source>
</evidence>
<dbReference type="PROSITE" id="PS50287">
    <property type="entry name" value="SRCR_2"/>
    <property type="match status" value="3"/>
</dbReference>
<keyword evidence="2 7" id="KW-0245">EGF-like domain</keyword>
<dbReference type="SMART" id="SM00181">
    <property type="entry name" value="EGF"/>
    <property type="match status" value="2"/>
</dbReference>
<dbReference type="PROSITE" id="PS50026">
    <property type="entry name" value="EGF_3"/>
    <property type="match status" value="2"/>
</dbReference>
<evidence type="ECO:0000256" key="6">
    <source>
        <dbReference type="ARBA" id="ARBA00023180"/>
    </source>
</evidence>
<dbReference type="KEGG" id="aten:116300545"/>
<dbReference type="FunFam" id="3.10.250.10:FF:000011">
    <property type="entry name" value="Scavenger receptor class A member 5"/>
    <property type="match status" value="2"/>
</dbReference>
<dbReference type="PANTHER" id="PTHR47653">
    <property type="entry name" value="PROTEIN BARK BEETLE"/>
    <property type="match status" value="1"/>
</dbReference>
<feature type="disulfide bond" evidence="7">
    <location>
        <begin position="671"/>
        <end position="680"/>
    </location>
</feature>
<dbReference type="InterPro" id="IPR053243">
    <property type="entry name" value="SJ_maturation_regulator"/>
</dbReference>
<gene>
    <name evidence="14" type="primary">LOC116300545</name>
</gene>
<feature type="disulfide bond" evidence="8">
    <location>
        <begin position="1034"/>
        <end position="1044"/>
    </location>
</feature>
<feature type="disulfide bond" evidence="8">
    <location>
        <begin position="1003"/>
        <end position="1064"/>
    </location>
</feature>
<dbReference type="InParanoid" id="A0A6P8IAT3"/>
<feature type="disulfide bond" evidence="7">
    <location>
        <begin position="709"/>
        <end position="718"/>
    </location>
</feature>
<evidence type="ECO:0000256" key="8">
    <source>
        <dbReference type="PROSITE-ProRule" id="PRU00196"/>
    </source>
</evidence>
<feature type="domain" description="EGF-like" evidence="11">
    <location>
        <begin position="642"/>
        <end position="681"/>
    </location>
</feature>
<proteinExistence type="inferred from homology"/>
<dbReference type="Gene3D" id="2.10.25.10">
    <property type="entry name" value="Laminin"/>
    <property type="match status" value="2"/>
</dbReference>
<name>A0A6P8IAT3_ACTTE</name>
<accession>A0A6P8IAT3</accession>
<dbReference type="InterPro" id="IPR000152">
    <property type="entry name" value="EGF-type_Asp/Asn_hydroxyl_site"/>
</dbReference>
<evidence type="ECO:0000313" key="14">
    <source>
        <dbReference type="RefSeq" id="XP_031565288.1"/>
    </source>
</evidence>
<reference evidence="14" key="1">
    <citation type="submission" date="2025-08" db="UniProtKB">
        <authorList>
            <consortium name="RefSeq"/>
        </authorList>
    </citation>
    <scope>IDENTIFICATION</scope>
    <source>
        <tissue evidence="14">Tentacle</tissue>
    </source>
</reference>